<accession>B9RSK1</accession>
<feature type="compositionally biased region" description="Basic and acidic residues" evidence="1">
    <location>
        <begin position="122"/>
        <end position="132"/>
    </location>
</feature>
<name>B9RSK1_RICCO</name>
<gene>
    <name evidence="2" type="ORF">RCOM_1724710</name>
</gene>
<feature type="region of interest" description="Disordered" evidence="1">
    <location>
        <begin position="93"/>
        <end position="146"/>
    </location>
</feature>
<feature type="compositionally biased region" description="Basic and acidic residues" evidence="1">
    <location>
        <begin position="93"/>
        <end position="103"/>
    </location>
</feature>
<protein>
    <submittedName>
        <fullName evidence="2">Uncharacterized protein</fullName>
    </submittedName>
</protein>
<reference evidence="3" key="1">
    <citation type="journal article" date="2010" name="Nat. Biotechnol.">
        <title>Draft genome sequence of the oilseed species Ricinus communis.</title>
        <authorList>
            <person name="Chan A.P."/>
            <person name="Crabtree J."/>
            <person name="Zhao Q."/>
            <person name="Lorenzi H."/>
            <person name="Orvis J."/>
            <person name="Puiu D."/>
            <person name="Melake-Berhan A."/>
            <person name="Jones K.M."/>
            <person name="Redman J."/>
            <person name="Chen G."/>
            <person name="Cahoon E.B."/>
            <person name="Gedil M."/>
            <person name="Stanke M."/>
            <person name="Haas B.J."/>
            <person name="Wortman J.R."/>
            <person name="Fraser-Liggett C.M."/>
            <person name="Ravel J."/>
            <person name="Rabinowicz P.D."/>
        </authorList>
    </citation>
    <scope>NUCLEOTIDE SEQUENCE [LARGE SCALE GENOMIC DNA]</scope>
    <source>
        <strain evidence="3">cv. Hale</strain>
    </source>
</reference>
<dbReference type="EMBL" id="EQ973811">
    <property type="protein sequence ID" value="EEF45618.1"/>
    <property type="molecule type" value="Genomic_DNA"/>
</dbReference>
<evidence type="ECO:0000313" key="2">
    <source>
        <dbReference type="EMBL" id="EEF45618.1"/>
    </source>
</evidence>
<proteinExistence type="predicted"/>
<sequence>MAIEEEKEDTDDDFEKYLYRSSKSSEPSTSKISARYHGVGSKIGGTNVILSNKTKSEKKMTVKELRRKTFIVLMIKIMTRFYVSYNKVNEKKEDFDKKNKEDDGSNSSTNDLGDGNDDGVNDDTKIFSKDDSGGEENVADPEDKNDKDGVNAINIGDLVKNVVNYSSSLKILIDVLEVTVVSAIKSIHEIKTQVYC</sequence>
<keyword evidence="3" id="KW-1185">Reference proteome</keyword>
<dbReference type="AlphaFoldDB" id="B9RSK1"/>
<dbReference type="InParanoid" id="B9RSK1"/>
<organism evidence="2 3">
    <name type="scientific">Ricinus communis</name>
    <name type="common">Castor bean</name>
    <dbReference type="NCBI Taxonomy" id="3988"/>
    <lineage>
        <taxon>Eukaryota</taxon>
        <taxon>Viridiplantae</taxon>
        <taxon>Streptophyta</taxon>
        <taxon>Embryophyta</taxon>
        <taxon>Tracheophyta</taxon>
        <taxon>Spermatophyta</taxon>
        <taxon>Magnoliopsida</taxon>
        <taxon>eudicotyledons</taxon>
        <taxon>Gunneridae</taxon>
        <taxon>Pentapetalae</taxon>
        <taxon>rosids</taxon>
        <taxon>fabids</taxon>
        <taxon>Malpighiales</taxon>
        <taxon>Euphorbiaceae</taxon>
        <taxon>Acalyphoideae</taxon>
        <taxon>Acalypheae</taxon>
        <taxon>Ricinus</taxon>
    </lineage>
</organism>
<evidence type="ECO:0000313" key="3">
    <source>
        <dbReference type="Proteomes" id="UP000008311"/>
    </source>
</evidence>
<evidence type="ECO:0000256" key="1">
    <source>
        <dbReference type="SAM" id="MobiDB-lite"/>
    </source>
</evidence>
<dbReference type="Proteomes" id="UP000008311">
    <property type="component" value="Unassembled WGS sequence"/>
</dbReference>